<comment type="caution">
    <text evidence="2">The sequence shown here is derived from an EMBL/GenBank/DDBJ whole genome shotgun (WGS) entry which is preliminary data.</text>
</comment>
<gene>
    <name evidence="2" type="ORF">CLTHE_10390</name>
</gene>
<accession>A0A1V4SWG5</accession>
<keyword evidence="1" id="KW-0472">Membrane</keyword>
<dbReference type="RefSeq" id="WP_169840812.1">
    <property type="nucleotide sequence ID" value="NZ_LTAY01000028.1"/>
</dbReference>
<evidence type="ECO:0000313" key="3">
    <source>
        <dbReference type="Proteomes" id="UP000191448"/>
    </source>
</evidence>
<sequence length="58" mass="6062">MGLKLMTGLATGAVVGAAVGMVILPQLDRKTQKKMRKAGRVIISAAEDTFDTIASAMK</sequence>
<feature type="transmembrane region" description="Helical" evidence="1">
    <location>
        <begin position="6"/>
        <end position="27"/>
    </location>
</feature>
<dbReference type="AlphaFoldDB" id="A0A1V4SWG5"/>
<proteinExistence type="predicted"/>
<name>A0A1V4SWG5_9CLOT</name>
<evidence type="ECO:0000313" key="2">
    <source>
        <dbReference type="EMBL" id="OPX48750.1"/>
    </source>
</evidence>
<evidence type="ECO:0008006" key="4">
    <source>
        <dbReference type="Google" id="ProtNLM"/>
    </source>
</evidence>
<organism evidence="2 3">
    <name type="scientific">Clostridium thermobutyricum DSM 4928</name>
    <dbReference type="NCBI Taxonomy" id="1121339"/>
    <lineage>
        <taxon>Bacteria</taxon>
        <taxon>Bacillati</taxon>
        <taxon>Bacillota</taxon>
        <taxon>Clostridia</taxon>
        <taxon>Eubacteriales</taxon>
        <taxon>Clostridiaceae</taxon>
        <taxon>Clostridium</taxon>
    </lineage>
</organism>
<evidence type="ECO:0000256" key="1">
    <source>
        <dbReference type="SAM" id="Phobius"/>
    </source>
</evidence>
<keyword evidence="1" id="KW-0812">Transmembrane</keyword>
<dbReference type="EMBL" id="LTAY01000028">
    <property type="protein sequence ID" value="OPX48750.1"/>
    <property type="molecule type" value="Genomic_DNA"/>
</dbReference>
<reference evidence="2 3" key="1">
    <citation type="submission" date="2016-02" db="EMBL/GenBank/DDBJ databases">
        <title>Genome sequence of Clostridium thermobutyricum DSM 4928.</title>
        <authorList>
            <person name="Poehlein A."/>
            <person name="Daniel R."/>
        </authorList>
    </citation>
    <scope>NUCLEOTIDE SEQUENCE [LARGE SCALE GENOMIC DNA]</scope>
    <source>
        <strain evidence="2 3">DSM 4928</strain>
    </source>
</reference>
<keyword evidence="1" id="KW-1133">Transmembrane helix</keyword>
<dbReference type="Proteomes" id="UP000191448">
    <property type="component" value="Unassembled WGS sequence"/>
</dbReference>
<protein>
    <recommendedName>
        <fullName evidence="4">YtxH-like protein</fullName>
    </recommendedName>
</protein>